<accession>U2FTU7</accession>
<dbReference type="STRING" id="1033802.SSPSH_001768"/>
<evidence type="ECO:0000256" key="2">
    <source>
        <dbReference type="ARBA" id="ARBA00022475"/>
    </source>
</evidence>
<comment type="subcellular location">
    <subcellularLocation>
        <location evidence="1">Cell membrane</location>
    </subcellularLocation>
</comment>
<dbReference type="GO" id="GO:0005886">
    <property type="term" value="C:plasma membrane"/>
    <property type="evidence" value="ECO:0007669"/>
    <property type="project" value="UniProtKB-SubCell"/>
</dbReference>
<evidence type="ECO:0000256" key="1">
    <source>
        <dbReference type="ARBA" id="ARBA00004236"/>
    </source>
</evidence>
<reference evidence="6 7" key="1">
    <citation type="journal article" date="2011" name="J. Bacteriol.">
        <title>Genome sequence of Salinisphaera shabanensis, a gammaproteobacterium from the harsh, variable environment of the brine-seawater interface of the Shaban Deep in the Red Sea.</title>
        <authorList>
            <person name="Antunes A."/>
            <person name="Alam I."/>
            <person name="Bajic V.B."/>
            <person name="Stingl U."/>
        </authorList>
    </citation>
    <scope>NUCLEOTIDE SEQUENCE [LARGE SCALE GENOMIC DNA]</scope>
    <source>
        <strain evidence="6 7">E1L3A</strain>
    </source>
</reference>
<evidence type="ECO:0000256" key="3">
    <source>
        <dbReference type="ARBA" id="ARBA00022676"/>
    </source>
</evidence>
<keyword evidence="3" id="KW-0328">Glycosyltransferase</keyword>
<dbReference type="EMBL" id="AFNV02000010">
    <property type="protein sequence ID" value="ERJ19394.1"/>
    <property type="molecule type" value="Genomic_DNA"/>
</dbReference>
<dbReference type="OrthoDB" id="9777873at2"/>
<keyword evidence="4 6" id="KW-0808">Transferase</keyword>
<keyword evidence="2" id="KW-1003">Cell membrane</keyword>
<proteinExistence type="predicted"/>
<evidence type="ECO:0000313" key="6">
    <source>
        <dbReference type="EMBL" id="ERJ19394.1"/>
    </source>
</evidence>
<dbReference type="RefSeq" id="WP_006914030.1">
    <property type="nucleotide sequence ID" value="NZ_AFNV02000010.1"/>
</dbReference>
<organism evidence="6 7">
    <name type="scientific">Salinisphaera shabanensis E1L3A</name>
    <dbReference type="NCBI Taxonomy" id="1033802"/>
    <lineage>
        <taxon>Bacteria</taxon>
        <taxon>Pseudomonadati</taxon>
        <taxon>Pseudomonadota</taxon>
        <taxon>Gammaproteobacteria</taxon>
        <taxon>Salinisphaerales</taxon>
        <taxon>Salinisphaeraceae</taxon>
        <taxon>Salinisphaera</taxon>
    </lineage>
</organism>
<dbReference type="Gene3D" id="3.90.550.10">
    <property type="entry name" value="Spore Coat Polysaccharide Biosynthesis Protein SpsA, Chain A"/>
    <property type="match status" value="1"/>
</dbReference>
<dbReference type="PANTHER" id="PTHR43646:SF2">
    <property type="entry name" value="GLYCOSYLTRANSFERASE 2-LIKE DOMAIN-CONTAINING PROTEIN"/>
    <property type="match status" value="1"/>
</dbReference>
<gene>
    <name evidence="6" type="ORF">SSPSH_001768</name>
</gene>
<sequence>MGERIPRGFTATASYNLPLQAMNCAARTRVAICVPVRDEFESLPALLESFAQQSVSRDCFIVCLLFDGCADGGETYVQARQPLLDYTLVTARIERQSQASAGRARRAAMALGAQTLAGTRQPGDIELLLSTDADSIPAPDWVEASIKALREADVVAGYIERPDAPATDMHRRVEHYWERLRCLQRTVDPLGHDPAPSHPSQGGASLGFRADIYAALGGFDEVATHEDVRLVTAAREAGHRVRHDRAVRVATSSRVTGRAVDGLADTLRARQATCDMPAVLNPDAALERYRRGAQARRAFHDLEDDTIAFALAERIGRPVNELRTLADDCTSAESFVMRVVPEPTNGEELALDTAEQRLALLETAHGCPNA</sequence>
<dbReference type="GO" id="GO:0016757">
    <property type="term" value="F:glycosyltransferase activity"/>
    <property type="evidence" value="ECO:0007669"/>
    <property type="project" value="UniProtKB-KW"/>
</dbReference>
<evidence type="ECO:0000313" key="7">
    <source>
        <dbReference type="Proteomes" id="UP000006242"/>
    </source>
</evidence>
<name>U2FTU7_9GAMM</name>
<keyword evidence="7" id="KW-1185">Reference proteome</keyword>
<dbReference type="Proteomes" id="UP000006242">
    <property type="component" value="Unassembled WGS sequence"/>
</dbReference>
<dbReference type="eggNOG" id="COG1215">
    <property type="taxonomic scope" value="Bacteria"/>
</dbReference>
<evidence type="ECO:0000256" key="5">
    <source>
        <dbReference type="ARBA" id="ARBA00023136"/>
    </source>
</evidence>
<dbReference type="InterPro" id="IPR029044">
    <property type="entry name" value="Nucleotide-diphossugar_trans"/>
</dbReference>
<dbReference type="SUPFAM" id="SSF53448">
    <property type="entry name" value="Nucleotide-diphospho-sugar transferases"/>
    <property type="match status" value="1"/>
</dbReference>
<dbReference type="PANTHER" id="PTHR43646">
    <property type="entry name" value="GLYCOSYLTRANSFERASE"/>
    <property type="match status" value="1"/>
</dbReference>
<dbReference type="AlphaFoldDB" id="U2FTU7"/>
<evidence type="ECO:0000256" key="4">
    <source>
        <dbReference type="ARBA" id="ARBA00022679"/>
    </source>
</evidence>
<keyword evidence="5" id="KW-0472">Membrane</keyword>
<comment type="caution">
    <text evidence="6">The sequence shown here is derived from an EMBL/GenBank/DDBJ whole genome shotgun (WGS) entry which is preliminary data.</text>
</comment>
<reference evidence="6 7" key="2">
    <citation type="journal article" date="2013" name="PLoS ONE">
        <title>INDIGO - INtegrated Data Warehouse of MIcrobial GenOmes with Examples from the Red Sea Extremophiles.</title>
        <authorList>
            <person name="Alam I."/>
            <person name="Antunes A."/>
            <person name="Kamau A.A."/>
            <person name="Ba Alawi W."/>
            <person name="Kalkatawi M."/>
            <person name="Stingl U."/>
            <person name="Bajic V.B."/>
        </authorList>
    </citation>
    <scope>NUCLEOTIDE SEQUENCE [LARGE SCALE GENOMIC DNA]</scope>
    <source>
        <strain evidence="6 7">E1L3A</strain>
    </source>
</reference>
<protein>
    <submittedName>
        <fullName evidence="6">Glycosyl transferase group 2 family protein</fullName>
    </submittedName>
</protein>